<keyword evidence="12 19" id="KW-0675">Receptor</keyword>
<keyword evidence="5" id="KW-0410">Iron transport</keyword>
<keyword evidence="7 16" id="KW-0732">Signal</keyword>
<evidence type="ECO:0000256" key="4">
    <source>
        <dbReference type="ARBA" id="ARBA00022452"/>
    </source>
</evidence>
<dbReference type="RefSeq" id="WP_122226834.1">
    <property type="nucleotide sequence ID" value="NZ_RDQO01000001.1"/>
</dbReference>
<evidence type="ECO:0000256" key="9">
    <source>
        <dbReference type="ARBA" id="ARBA00023065"/>
    </source>
</evidence>
<evidence type="ECO:0000256" key="15">
    <source>
        <dbReference type="RuleBase" id="RU003357"/>
    </source>
</evidence>
<comment type="subcellular location">
    <subcellularLocation>
        <location evidence="1 14">Cell outer membrane</location>
        <topology evidence="1 14">Multi-pass membrane protein</topology>
    </subcellularLocation>
</comment>
<dbReference type="GO" id="GO:0015344">
    <property type="term" value="F:siderophore uptake transmembrane transporter activity"/>
    <property type="evidence" value="ECO:0007669"/>
    <property type="project" value="TreeGrafter"/>
</dbReference>
<comment type="similarity">
    <text evidence="2 14 15">Belongs to the TonB-dependent receptor family.</text>
</comment>
<proteinExistence type="inferred from homology"/>
<feature type="signal peptide" evidence="16">
    <location>
        <begin position="1"/>
        <end position="23"/>
    </location>
</feature>
<evidence type="ECO:0000313" key="20">
    <source>
        <dbReference type="Proteomes" id="UP000278006"/>
    </source>
</evidence>
<dbReference type="GO" id="GO:0038023">
    <property type="term" value="F:signaling receptor activity"/>
    <property type="evidence" value="ECO:0007669"/>
    <property type="project" value="InterPro"/>
</dbReference>
<dbReference type="InterPro" id="IPR000531">
    <property type="entry name" value="Beta-barrel_TonB"/>
</dbReference>
<dbReference type="InterPro" id="IPR039426">
    <property type="entry name" value="TonB-dep_rcpt-like"/>
</dbReference>
<evidence type="ECO:0000256" key="10">
    <source>
        <dbReference type="ARBA" id="ARBA00023077"/>
    </source>
</evidence>
<dbReference type="InterPro" id="IPR036942">
    <property type="entry name" value="Beta-barrel_TonB_sf"/>
</dbReference>
<evidence type="ECO:0000256" key="3">
    <source>
        <dbReference type="ARBA" id="ARBA00022448"/>
    </source>
</evidence>
<accession>A0A3M6R1C9</accession>
<evidence type="ECO:0000256" key="2">
    <source>
        <dbReference type="ARBA" id="ARBA00009810"/>
    </source>
</evidence>
<dbReference type="PANTHER" id="PTHR32552">
    <property type="entry name" value="FERRICHROME IRON RECEPTOR-RELATED"/>
    <property type="match status" value="1"/>
</dbReference>
<comment type="caution">
    <text evidence="19">The sequence shown here is derived from an EMBL/GenBank/DDBJ whole genome shotgun (WGS) entry which is preliminary data.</text>
</comment>
<keyword evidence="8" id="KW-0408">Iron</keyword>
<evidence type="ECO:0000256" key="8">
    <source>
        <dbReference type="ARBA" id="ARBA00023004"/>
    </source>
</evidence>
<dbReference type="GO" id="GO:0015891">
    <property type="term" value="P:siderophore transport"/>
    <property type="evidence" value="ECO:0007669"/>
    <property type="project" value="InterPro"/>
</dbReference>
<dbReference type="EMBL" id="RDQO01000001">
    <property type="protein sequence ID" value="RMX08709.1"/>
    <property type="molecule type" value="Genomic_DNA"/>
</dbReference>
<dbReference type="PANTHER" id="PTHR32552:SF68">
    <property type="entry name" value="FERRICHROME OUTER MEMBRANE TRANSPORTER_PHAGE RECEPTOR"/>
    <property type="match status" value="1"/>
</dbReference>
<reference evidence="19 20" key="1">
    <citation type="submission" date="2018-10" db="EMBL/GenBank/DDBJ databases">
        <title>Draft genome of Cortibacter populi DSM10536.</title>
        <authorList>
            <person name="Bernier A.-M."/>
            <person name="Bernard K."/>
        </authorList>
    </citation>
    <scope>NUCLEOTIDE SEQUENCE [LARGE SCALE GENOMIC DNA]</scope>
    <source>
        <strain evidence="19 20">DSM 105136</strain>
    </source>
</reference>
<dbReference type="PROSITE" id="PS52016">
    <property type="entry name" value="TONB_DEPENDENT_REC_3"/>
    <property type="match status" value="1"/>
</dbReference>
<dbReference type="Gene3D" id="2.170.130.10">
    <property type="entry name" value="TonB-dependent receptor, plug domain"/>
    <property type="match status" value="1"/>
</dbReference>
<dbReference type="Pfam" id="PF00593">
    <property type="entry name" value="TonB_dep_Rec_b-barrel"/>
    <property type="match status" value="1"/>
</dbReference>
<protein>
    <submittedName>
        <fullName evidence="19">TonB-dependent siderophore receptor</fullName>
    </submittedName>
</protein>
<keyword evidence="10 15" id="KW-0798">TonB box</keyword>
<keyword evidence="6 14" id="KW-0812">Transmembrane</keyword>
<name>A0A3M6R1C9_9BURK</name>
<evidence type="ECO:0000256" key="12">
    <source>
        <dbReference type="ARBA" id="ARBA00023170"/>
    </source>
</evidence>
<dbReference type="Gene3D" id="2.40.170.20">
    <property type="entry name" value="TonB-dependent receptor, beta-barrel domain"/>
    <property type="match status" value="1"/>
</dbReference>
<keyword evidence="20" id="KW-1185">Reference proteome</keyword>
<dbReference type="AlphaFoldDB" id="A0A3M6R1C9"/>
<keyword evidence="13 14" id="KW-0998">Cell outer membrane</keyword>
<dbReference type="OrthoDB" id="127311at2"/>
<keyword evidence="11 14" id="KW-0472">Membrane</keyword>
<evidence type="ECO:0000259" key="17">
    <source>
        <dbReference type="Pfam" id="PF00593"/>
    </source>
</evidence>
<sequence length="733" mass="79284">MPPLFRHTLIAFTTASIWPAVQAQTSLPAAASGHAAIELPEIVVTAQEPGATDDVPGYVARKSTAGSKTDASLLEIPQTINVITAQEIAERGNARLSETLRYTPGVVTEVQTSSSYFDRLRIRGFYSINNIYLNNMQMSGTGTLAVAQVDPTHLSRVEVIKGPASALYGQTGTGGLVDMQLKRPQAEAPHRIGLGLGNKGQRELNLDWGGQLAGQDTLLFRVTGVARRSEMDAASVTPKRYSVVPSVLWAPNGVTKVYSYVGLQRDEGGSSASYLPLVGTLKPSPWGYLSRDFQAGDPSVNDFTRRQAFAGTELTHDLNDQLQYQGNFRYAWVDADVDFLSPGAFTGASQTVSRTFYQQAATSRAASADNHLRYRFGTGLVRHEVVAGLDWRRFSSDNQTSTAATSPVFNLFAPTYGKLTLGTLALRTNSSSTLTQTGIYVQDQASIGPWRIMAGLRRDWSRSSTDNLVTGASTTQKDIATSGRVGLTYLMDGGVAPYVSYSRSFEPASGTDYFGTAFKPTVGTQWEVGVKYAPTQWRGFLTASVYDLKRSNVSTSDLDHTCDAAPQLADCGSYSVQSGEVSVKGLELEGKVDLNRNWSATAGYAWMKARYSRDNAGLQGKTPSNTPSQMASLWLSHRWNSGALAGLSASAGVRRVGAMWAEDANTNRIPAYALWDAMFSYDLGAASSSMRGWNVRLNISNLADKQAVGGCWSANYCDYVQGRRVSASVNMEF</sequence>
<dbReference type="FunFam" id="2.170.130.10:FF:000001">
    <property type="entry name" value="Catecholate siderophore TonB-dependent receptor"/>
    <property type="match status" value="1"/>
</dbReference>
<keyword evidence="9" id="KW-0406">Ion transport</keyword>
<evidence type="ECO:0000256" key="14">
    <source>
        <dbReference type="PROSITE-ProRule" id="PRU01360"/>
    </source>
</evidence>
<dbReference type="SUPFAM" id="SSF56935">
    <property type="entry name" value="Porins"/>
    <property type="match status" value="1"/>
</dbReference>
<keyword evidence="4 14" id="KW-1134">Transmembrane beta strand</keyword>
<evidence type="ECO:0000256" key="7">
    <source>
        <dbReference type="ARBA" id="ARBA00022729"/>
    </source>
</evidence>
<feature type="domain" description="TonB-dependent receptor-like beta-barrel" evidence="17">
    <location>
        <begin position="266"/>
        <end position="702"/>
    </location>
</feature>
<evidence type="ECO:0000256" key="16">
    <source>
        <dbReference type="SAM" id="SignalP"/>
    </source>
</evidence>
<keyword evidence="3 14" id="KW-0813">Transport</keyword>
<evidence type="ECO:0000313" key="19">
    <source>
        <dbReference type="EMBL" id="RMX08709.1"/>
    </source>
</evidence>
<dbReference type="InterPro" id="IPR037066">
    <property type="entry name" value="Plug_dom_sf"/>
</dbReference>
<evidence type="ECO:0000259" key="18">
    <source>
        <dbReference type="Pfam" id="PF07715"/>
    </source>
</evidence>
<organism evidence="19 20">
    <name type="scientific">Corticibacter populi</name>
    <dbReference type="NCBI Taxonomy" id="1550736"/>
    <lineage>
        <taxon>Bacteria</taxon>
        <taxon>Pseudomonadati</taxon>
        <taxon>Pseudomonadota</taxon>
        <taxon>Betaproteobacteria</taxon>
        <taxon>Burkholderiales</taxon>
        <taxon>Comamonadaceae</taxon>
        <taxon>Corticibacter</taxon>
    </lineage>
</organism>
<dbReference type="NCBIfam" id="TIGR01783">
    <property type="entry name" value="TonB-siderophor"/>
    <property type="match status" value="1"/>
</dbReference>
<evidence type="ECO:0000256" key="6">
    <source>
        <dbReference type="ARBA" id="ARBA00022692"/>
    </source>
</evidence>
<dbReference type="Pfam" id="PF07715">
    <property type="entry name" value="Plug"/>
    <property type="match status" value="1"/>
</dbReference>
<dbReference type="InterPro" id="IPR012910">
    <property type="entry name" value="Plug_dom"/>
</dbReference>
<evidence type="ECO:0000256" key="5">
    <source>
        <dbReference type="ARBA" id="ARBA00022496"/>
    </source>
</evidence>
<gene>
    <name evidence="19" type="ORF">D8I35_06575</name>
</gene>
<dbReference type="InterPro" id="IPR010105">
    <property type="entry name" value="TonB_sidphr_rcpt"/>
</dbReference>
<dbReference type="GO" id="GO:0009279">
    <property type="term" value="C:cell outer membrane"/>
    <property type="evidence" value="ECO:0007669"/>
    <property type="project" value="UniProtKB-SubCell"/>
</dbReference>
<dbReference type="Proteomes" id="UP000278006">
    <property type="component" value="Unassembled WGS sequence"/>
</dbReference>
<evidence type="ECO:0000256" key="11">
    <source>
        <dbReference type="ARBA" id="ARBA00023136"/>
    </source>
</evidence>
<feature type="chain" id="PRO_5018224598" evidence="16">
    <location>
        <begin position="24"/>
        <end position="733"/>
    </location>
</feature>
<evidence type="ECO:0000256" key="13">
    <source>
        <dbReference type="ARBA" id="ARBA00023237"/>
    </source>
</evidence>
<dbReference type="CDD" id="cd01347">
    <property type="entry name" value="ligand_gated_channel"/>
    <property type="match status" value="1"/>
</dbReference>
<feature type="domain" description="TonB-dependent receptor plug" evidence="18">
    <location>
        <begin position="73"/>
        <end position="175"/>
    </location>
</feature>
<evidence type="ECO:0000256" key="1">
    <source>
        <dbReference type="ARBA" id="ARBA00004571"/>
    </source>
</evidence>